<accession>A0A5B7SRT5</accession>
<reference evidence="1 2" key="1">
    <citation type="submission" date="2019-05" db="EMBL/GenBank/DDBJ databases">
        <title>Genome sequencing of F202Z8.</title>
        <authorList>
            <person name="Kwon Y.M."/>
        </authorList>
    </citation>
    <scope>NUCLEOTIDE SEQUENCE [LARGE SCALE GENOMIC DNA]</scope>
    <source>
        <strain evidence="1 2">F202Z8</strain>
    </source>
</reference>
<dbReference type="Proteomes" id="UP000310017">
    <property type="component" value="Chromosome"/>
</dbReference>
<evidence type="ECO:0000313" key="1">
    <source>
        <dbReference type="EMBL" id="QCX00059.1"/>
    </source>
</evidence>
<dbReference type="RefSeq" id="WP_138852406.1">
    <property type="nucleotide sequence ID" value="NZ_CP040710.1"/>
</dbReference>
<name>A0A5B7SRT5_9FLAO</name>
<keyword evidence="2" id="KW-1185">Reference proteome</keyword>
<evidence type="ECO:0000313" key="2">
    <source>
        <dbReference type="Proteomes" id="UP000310017"/>
    </source>
</evidence>
<dbReference type="InterPro" id="IPR019534">
    <property type="entry name" value="DUF2452"/>
</dbReference>
<dbReference type="KEGG" id="asag:FGM00_08065"/>
<proteinExistence type="predicted"/>
<dbReference type="Pfam" id="PF10504">
    <property type="entry name" value="DUF2452"/>
    <property type="match status" value="1"/>
</dbReference>
<gene>
    <name evidence="1" type="ORF">FGM00_08065</name>
</gene>
<protein>
    <submittedName>
        <fullName evidence="1">DUF2452 domain-containing protein</fullName>
    </submittedName>
</protein>
<dbReference type="AlphaFoldDB" id="A0A5B7SRT5"/>
<dbReference type="OrthoDB" id="662061at2"/>
<organism evidence="1 2">
    <name type="scientific">Aggregatimonas sangjinii</name>
    <dbReference type="NCBI Taxonomy" id="2583587"/>
    <lineage>
        <taxon>Bacteria</taxon>
        <taxon>Pseudomonadati</taxon>
        <taxon>Bacteroidota</taxon>
        <taxon>Flavobacteriia</taxon>
        <taxon>Flavobacteriales</taxon>
        <taxon>Flavobacteriaceae</taxon>
        <taxon>Aggregatimonas</taxon>
    </lineage>
</organism>
<dbReference type="EMBL" id="CP040710">
    <property type="protein sequence ID" value="QCX00059.1"/>
    <property type="molecule type" value="Genomic_DNA"/>
</dbReference>
<sequence>MKKEKKPDYVVFDEESQTYNGKLLPYASGVSAPKIVPPDVTTWKNTNIVAANNQFKARYENIQMQYQEMMEQFEYNNLIYSAKYSFEPITGKIYHLYRAKNQSTFLSLISPDECNFDYVGSFRLGPDKMWEKVE</sequence>